<accession>A0A1B4Y624</accession>
<dbReference type="PANTHER" id="PTHR38688">
    <property type="entry name" value="PYR_REDOX_2 DOMAIN-CONTAINING PROTEIN"/>
    <property type="match status" value="1"/>
</dbReference>
<dbReference type="InterPro" id="IPR053275">
    <property type="entry name" value="Agnestin_monoxygenase"/>
</dbReference>
<name>A0A1B4Y624_MYCUL</name>
<evidence type="ECO:0008006" key="3">
    <source>
        <dbReference type="Google" id="ProtNLM"/>
    </source>
</evidence>
<organism evidence="1 2">
    <name type="scientific">Mycobacterium ulcerans subsp. shinshuense</name>
    <dbReference type="NCBI Taxonomy" id="1124626"/>
    <lineage>
        <taxon>Bacteria</taxon>
        <taxon>Bacillati</taxon>
        <taxon>Actinomycetota</taxon>
        <taxon>Actinomycetes</taxon>
        <taxon>Mycobacteriales</taxon>
        <taxon>Mycobacteriaceae</taxon>
        <taxon>Mycobacterium</taxon>
        <taxon>Mycobacterium ulcerans group</taxon>
    </lineage>
</organism>
<reference evidence="1 2" key="1">
    <citation type="submission" date="2016-08" db="EMBL/GenBank/DDBJ databases">
        <title>Complete genome sequence of Mycobacterium shinshuense, a subspecies of M. ulcerans.</title>
        <authorList>
            <person name="Yoshida M."/>
            <person name="Ogura Y."/>
            <person name="Hayashi T."/>
            <person name="Hoshino Y."/>
        </authorList>
    </citation>
    <scope>NUCLEOTIDE SEQUENCE [LARGE SCALE GENOMIC DNA]</scope>
    <source>
        <strain evidence="2">ATCC 33728</strain>
    </source>
</reference>
<dbReference type="EMBL" id="AP017624">
    <property type="protein sequence ID" value="BAV42515.1"/>
    <property type="molecule type" value="Genomic_DNA"/>
</dbReference>
<dbReference type="AlphaFoldDB" id="A0A1B4Y624"/>
<dbReference type="InterPro" id="IPR036188">
    <property type="entry name" value="FAD/NAD-bd_sf"/>
</dbReference>
<protein>
    <recommendedName>
        <fullName evidence="3">Pyridine nucleotide-disulfide oxidoreductase</fullName>
    </recommendedName>
</protein>
<dbReference type="SUPFAM" id="SSF51905">
    <property type="entry name" value="FAD/NAD(P)-binding domain"/>
    <property type="match status" value="1"/>
</dbReference>
<dbReference type="Proteomes" id="UP000218067">
    <property type="component" value="Chromosome"/>
</dbReference>
<dbReference type="RefSeq" id="WP_096371352.1">
    <property type="nucleotide sequence ID" value="NZ_AP017624.1"/>
</dbReference>
<dbReference type="PANTHER" id="PTHR38688:SF1">
    <property type="entry name" value="FAD_NAD(P)-BINDING DOMAIN-CONTAINING PROTEIN"/>
    <property type="match status" value="1"/>
</dbReference>
<dbReference type="PRINTS" id="PR00368">
    <property type="entry name" value="FADPNR"/>
</dbReference>
<sequence length="366" mass="40036">MTHYTWTVIGAGPAGIASVGRLLDHGVRPNEIAWIDPQFAAGDLGEKWGAVPSNTQVSLFLDYFNASPAFGFAAAPHFDLHDIDPQHTCQLGVVAGPLRWVTEHLRAKVAAFQSTATELSLRNQHWQITTLDGEISSKNVILAVGSTPKKLTYPELKEIPVEVALNPEKLAQQQLDGATVAVFGSSHSTMIALPNLLEHPVHKVINFYRSPHRYAVPFQDWTLFDDTGLKGDAARWARENIDGRHPERLHRCLADSPEFARLLRECDQAVYTVGFERRHLPLTPQWGPLEHDGANGILAPGLFGIGIAFPEYRTDPLGFGEHRVGMAKFMQRLNSVLPLWLQYGGSPAQAAALCPDGVGLLAGATA</sequence>
<gene>
    <name evidence="1" type="ORF">SHTP_3501</name>
</gene>
<dbReference type="GeneID" id="93438084"/>
<evidence type="ECO:0000313" key="1">
    <source>
        <dbReference type="EMBL" id="BAV42515.1"/>
    </source>
</evidence>
<evidence type="ECO:0000313" key="2">
    <source>
        <dbReference type="Proteomes" id="UP000218067"/>
    </source>
</evidence>
<proteinExistence type="predicted"/>
<dbReference type="Gene3D" id="3.50.50.60">
    <property type="entry name" value="FAD/NAD(P)-binding domain"/>
    <property type="match status" value="1"/>
</dbReference>